<comment type="caution">
    <text evidence="4">The sequence shown here is derived from an EMBL/GenBank/DDBJ whole genome shotgun (WGS) entry which is preliminary data.</text>
</comment>
<dbReference type="CDD" id="cd08268">
    <property type="entry name" value="MDR2"/>
    <property type="match status" value="1"/>
</dbReference>
<dbReference type="Proteomes" id="UP000233293">
    <property type="component" value="Unassembled WGS sequence"/>
</dbReference>
<keyword evidence="5" id="KW-1185">Reference proteome</keyword>
<proteinExistence type="predicted"/>
<dbReference type="InterPro" id="IPR011032">
    <property type="entry name" value="GroES-like_sf"/>
</dbReference>
<gene>
    <name evidence="4" type="ORF">CWS72_00625</name>
</gene>
<name>A0A2N3Q1B9_9PROT</name>
<sequence>MVRVVRFHKTGGPEVLQIENVSIGAPGSGELRLRVHALGLNRAEAMFRAGTYLEQPTLPSGLGYEAAGTVEEIGEGVSGFSIGDKVSTIPGFSMNRHGVYGEEAIVPAAIVVKHPENLSWEEAAAIWMKFMTAYGALIDVAGLAAGEAVIITAASSSVGLAAIQIANAAGATSIAVTRTAAKRDALLHQGARHVIVTREQDLVEEVKRITDGKGARVIFDPVTGEGVDTLAQAAAKFGTIILYGALSASATPFPLFAAISKGLTLRGYTLFEVVSDPKRMAKAKRYILDGLTSGKLKPVIGKTFPFEQIVEAHRFLESNEQIGKIVVTVP</sequence>
<organism evidence="4 5">
    <name type="scientific">Telmatospirillum siberiense</name>
    <dbReference type="NCBI Taxonomy" id="382514"/>
    <lineage>
        <taxon>Bacteria</taxon>
        <taxon>Pseudomonadati</taxon>
        <taxon>Pseudomonadota</taxon>
        <taxon>Alphaproteobacteria</taxon>
        <taxon>Rhodospirillales</taxon>
        <taxon>Rhodospirillaceae</taxon>
        <taxon>Telmatospirillum</taxon>
    </lineage>
</organism>
<evidence type="ECO:0000256" key="2">
    <source>
        <dbReference type="ARBA" id="ARBA00023002"/>
    </source>
</evidence>
<dbReference type="SUPFAM" id="SSF51735">
    <property type="entry name" value="NAD(P)-binding Rossmann-fold domains"/>
    <property type="match status" value="1"/>
</dbReference>
<dbReference type="SUPFAM" id="SSF50129">
    <property type="entry name" value="GroES-like"/>
    <property type="match status" value="1"/>
</dbReference>
<dbReference type="Pfam" id="PF00107">
    <property type="entry name" value="ADH_zinc_N"/>
    <property type="match status" value="1"/>
</dbReference>
<dbReference type="InterPro" id="IPR036291">
    <property type="entry name" value="NAD(P)-bd_dom_sf"/>
</dbReference>
<dbReference type="Pfam" id="PF08240">
    <property type="entry name" value="ADH_N"/>
    <property type="match status" value="1"/>
</dbReference>
<evidence type="ECO:0000256" key="1">
    <source>
        <dbReference type="ARBA" id="ARBA00022857"/>
    </source>
</evidence>
<dbReference type="Gene3D" id="3.40.50.720">
    <property type="entry name" value="NAD(P)-binding Rossmann-like Domain"/>
    <property type="match status" value="1"/>
</dbReference>
<dbReference type="PANTHER" id="PTHR48106">
    <property type="entry name" value="QUINONE OXIDOREDUCTASE PIG3-RELATED"/>
    <property type="match status" value="1"/>
</dbReference>
<dbReference type="RefSeq" id="WP_101248621.1">
    <property type="nucleotide sequence ID" value="NZ_PIUM01000001.1"/>
</dbReference>
<keyword evidence="1" id="KW-0521">NADP</keyword>
<protein>
    <submittedName>
        <fullName evidence="4">NADPH:quinone reductase</fullName>
    </submittedName>
</protein>
<dbReference type="InterPro" id="IPR013154">
    <property type="entry name" value="ADH-like_N"/>
</dbReference>
<accession>A0A2N3Q1B9</accession>
<dbReference type="SMART" id="SM00829">
    <property type="entry name" value="PKS_ER"/>
    <property type="match status" value="1"/>
</dbReference>
<feature type="domain" description="Enoyl reductase (ER)" evidence="3">
    <location>
        <begin position="11"/>
        <end position="327"/>
    </location>
</feature>
<dbReference type="InterPro" id="IPR020843">
    <property type="entry name" value="ER"/>
</dbReference>
<evidence type="ECO:0000313" key="4">
    <source>
        <dbReference type="EMBL" id="PKU26391.1"/>
    </source>
</evidence>
<dbReference type="GO" id="GO:0070402">
    <property type="term" value="F:NADPH binding"/>
    <property type="evidence" value="ECO:0007669"/>
    <property type="project" value="TreeGrafter"/>
</dbReference>
<dbReference type="AlphaFoldDB" id="A0A2N3Q1B9"/>
<reference evidence="5" key="1">
    <citation type="submission" date="2017-12" db="EMBL/GenBank/DDBJ databases">
        <title>Draft genome sequence of Telmatospirillum siberiense 26-4b1T, an acidotolerant peatland alphaproteobacterium potentially involved in sulfur cycling.</title>
        <authorList>
            <person name="Hausmann B."/>
            <person name="Pjevac P."/>
            <person name="Schreck K."/>
            <person name="Herbold C.W."/>
            <person name="Daims H."/>
            <person name="Wagner M."/>
            <person name="Pester M."/>
            <person name="Loy A."/>
        </authorList>
    </citation>
    <scope>NUCLEOTIDE SEQUENCE [LARGE SCALE GENOMIC DNA]</scope>
    <source>
        <strain evidence="5">26-4b1</strain>
    </source>
</reference>
<dbReference type="EMBL" id="PIUM01000001">
    <property type="protein sequence ID" value="PKU26391.1"/>
    <property type="molecule type" value="Genomic_DNA"/>
</dbReference>
<keyword evidence="2" id="KW-0560">Oxidoreductase</keyword>
<dbReference type="OrthoDB" id="9805883at2"/>
<evidence type="ECO:0000313" key="5">
    <source>
        <dbReference type="Proteomes" id="UP000233293"/>
    </source>
</evidence>
<dbReference type="Gene3D" id="3.90.180.10">
    <property type="entry name" value="Medium-chain alcohol dehydrogenases, catalytic domain"/>
    <property type="match status" value="1"/>
</dbReference>
<evidence type="ECO:0000259" key="3">
    <source>
        <dbReference type="SMART" id="SM00829"/>
    </source>
</evidence>
<dbReference type="GO" id="GO:0016651">
    <property type="term" value="F:oxidoreductase activity, acting on NAD(P)H"/>
    <property type="evidence" value="ECO:0007669"/>
    <property type="project" value="TreeGrafter"/>
</dbReference>
<dbReference type="InterPro" id="IPR013149">
    <property type="entry name" value="ADH-like_C"/>
</dbReference>
<dbReference type="PANTHER" id="PTHR48106:SF5">
    <property type="entry name" value="ZINC-CONTAINING ALCOHOL DEHYDROGENASE"/>
    <property type="match status" value="1"/>
</dbReference>